<accession>A0ACC0W9N6</accession>
<reference evidence="1 2" key="1">
    <citation type="journal article" date="2022" name="bioRxiv">
        <title>The genome of the oomycete Peronosclerospora sorghi, a cosmopolitan pathogen of maize and sorghum, is inflated with dispersed pseudogenes.</title>
        <authorList>
            <person name="Fletcher K."/>
            <person name="Martin F."/>
            <person name="Isakeit T."/>
            <person name="Cavanaugh K."/>
            <person name="Magill C."/>
            <person name="Michelmore R."/>
        </authorList>
    </citation>
    <scope>NUCLEOTIDE SEQUENCE [LARGE SCALE GENOMIC DNA]</scope>
    <source>
        <strain evidence="1">P6</strain>
    </source>
</reference>
<proteinExistence type="predicted"/>
<gene>
    <name evidence="1" type="ORF">PsorP6_008182</name>
</gene>
<organism evidence="1 2">
    <name type="scientific">Peronosclerospora sorghi</name>
    <dbReference type="NCBI Taxonomy" id="230839"/>
    <lineage>
        <taxon>Eukaryota</taxon>
        <taxon>Sar</taxon>
        <taxon>Stramenopiles</taxon>
        <taxon>Oomycota</taxon>
        <taxon>Peronosporomycetes</taxon>
        <taxon>Peronosporales</taxon>
        <taxon>Peronosporaceae</taxon>
        <taxon>Peronosclerospora</taxon>
    </lineage>
</organism>
<comment type="caution">
    <text evidence="1">The sequence shown here is derived from an EMBL/GenBank/DDBJ whole genome shotgun (WGS) entry which is preliminary data.</text>
</comment>
<evidence type="ECO:0000313" key="2">
    <source>
        <dbReference type="Proteomes" id="UP001163321"/>
    </source>
</evidence>
<evidence type="ECO:0000313" key="1">
    <source>
        <dbReference type="EMBL" id="KAI9915162.1"/>
    </source>
</evidence>
<sequence>MHGWQKVCDRLREQSDFTLDLTAGACQARVALLLDHLGAGNVTALRKSGGGGVAAASVVQEGNKGEVTEDGQRRFELLDLKLERKLAEQRRHADEQVRQLERKQRAQFEVQQNQHAQLLATILQQQAMMLDLIKSVTRSARKANNLWLGMREKNVPVFPLSERTSCSQNGP</sequence>
<keyword evidence="2" id="KW-1185">Reference proteome</keyword>
<protein>
    <submittedName>
        <fullName evidence="1">Uncharacterized protein</fullName>
    </submittedName>
</protein>
<dbReference type="EMBL" id="CM047582">
    <property type="protein sequence ID" value="KAI9915162.1"/>
    <property type="molecule type" value="Genomic_DNA"/>
</dbReference>
<dbReference type="Proteomes" id="UP001163321">
    <property type="component" value="Chromosome 3"/>
</dbReference>
<name>A0ACC0W9N6_9STRA</name>